<dbReference type="AlphaFoldDB" id="E6UAY1"/>
<name>E6UAY1_RUMA7</name>
<dbReference type="Proteomes" id="UP000006919">
    <property type="component" value="Chromosome"/>
</dbReference>
<feature type="transmembrane region" description="Helical" evidence="1">
    <location>
        <begin position="6"/>
        <end position="24"/>
    </location>
</feature>
<dbReference type="HOGENOM" id="CLU_2865089_0_0_9"/>
<evidence type="ECO:0000256" key="1">
    <source>
        <dbReference type="SAM" id="Phobius"/>
    </source>
</evidence>
<evidence type="ECO:0000313" key="3">
    <source>
        <dbReference type="Proteomes" id="UP000006919"/>
    </source>
</evidence>
<keyword evidence="1" id="KW-0812">Transmembrane</keyword>
<keyword evidence="1" id="KW-0472">Membrane</keyword>
<reference evidence="2 3" key="1">
    <citation type="journal article" date="2011" name="J. Bacteriol.">
        <title>Complete genome of the cellulolytic ruminal bacterium Ruminococcus albus 7.</title>
        <authorList>
            <person name="Suen G."/>
            <person name="Stevenson D.M."/>
            <person name="Bruce D.C."/>
            <person name="Chertkov O."/>
            <person name="Copeland A."/>
            <person name="Cheng J.F."/>
            <person name="Detter C."/>
            <person name="Detter J.C."/>
            <person name="Goodwin L.A."/>
            <person name="Han C.S."/>
            <person name="Hauser L.J."/>
            <person name="Ivanova N.N."/>
            <person name="Kyrpides N.C."/>
            <person name="Land M.L."/>
            <person name="Lapidus A."/>
            <person name="Lucas S."/>
            <person name="Ovchinnikova G."/>
            <person name="Pitluck S."/>
            <person name="Tapia R."/>
            <person name="Woyke T."/>
            <person name="Boyum J."/>
            <person name="Mead D."/>
            <person name="Weimer P.J."/>
        </authorList>
    </citation>
    <scope>NUCLEOTIDE SEQUENCE [LARGE SCALE GENOMIC DNA]</scope>
    <source>
        <strain evidence="3">ATCC 27210 / DSM 20455 / JCM 14654 / NCDO 2250 / 7</strain>
    </source>
</reference>
<organism evidence="2 3">
    <name type="scientific">Ruminococcus albus (strain ATCC 27210 / DSM 20455 / JCM 14654 / NCDO 2250 / 7)</name>
    <dbReference type="NCBI Taxonomy" id="697329"/>
    <lineage>
        <taxon>Bacteria</taxon>
        <taxon>Bacillati</taxon>
        <taxon>Bacillota</taxon>
        <taxon>Clostridia</taxon>
        <taxon>Eubacteriales</taxon>
        <taxon>Oscillospiraceae</taxon>
        <taxon>Ruminococcus</taxon>
    </lineage>
</organism>
<sequence length="64" mass="7298">MDILKSIMPPIAVIIITTSTVIKRKDIKEKFSTRPVLSSILVLIGFIIMLLLVFFATRYVMKMV</sequence>
<accession>E6UAY1</accession>
<gene>
    <name evidence="2" type="ordered locus">Rumal_2035</name>
</gene>
<evidence type="ECO:0000313" key="2">
    <source>
        <dbReference type="EMBL" id="ADU22527.1"/>
    </source>
</evidence>
<feature type="transmembrane region" description="Helical" evidence="1">
    <location>
        <begin position="36"/>
        <end position="61"/>
    </location>
</feature>
<keyword evidence="1" id="KW-1133">Transmembrane helix</keyword>
<protein>
    <submittedName>
        <fullName evidence="2">Uncharacterized protein</fullName>
    </submittedName>
</protein>
<proteinExistence type="predicted"/>
<dbReference type="KEGG" id="ral:Rumal_2035"/>
<dbReference type="EMBL" id="CP002403">
    <property type="protein sequence ID" value="ADU22527.1"/>
    <property type="molecule type" value="Genomic_DNA"/>
</dbReference>